<sequence length="273" mass="30186">MWQGDGAPVPIRRGEDLTGLDDFVRGTKLVAFDLDNTLARSKRPMSAEMSSRFGHLTRLVDVAVITGGSLQLVKSQVLDVLSTDADRTRLNIMPTSGSRYYRWRAGQWECVYHMDMPAEDRRHAIEAIERRAREQGVWSERVWGRRIDDRGTQITFSALGQKAPVRAKERWDPDNAKKDRLADALAVDLPDLVVRAAGATSVDISARGVDKGYAVHRLADFLGIDVHDVVFIGDRMEPDGNDYPAAMAGTRPILVTGPDRTLAVCDGLIAAMS</sequence>
<dbReference type="eggNOG" id="COG0561">
    <property type="taxonomic scope" value="Bacteria"/>
</dbReference>
<proteinExistence type="predicted"/>
<dbReference type="OrthoDB" id="2241234at2"/>
<dbReference type="GO" id="GO:0016791">
    <property type="term" value="F:phosphatase activity"/>
    <property type="evidence" value="ECO:0007669"/>
    <property type="project" value="TreeGrafter"/>
</dbReference>
<dbReference type="PANTHER" id="PTHR10000:SF8">
    <property type="entry name" value="HAD SUPERFAMILY HYDROLASE-LIKE, TYPE 3"/>
    <property type="match status" value="1"/>
</dbReference>
<evidence type="ECO:0000313" key="2">
    <source>
        <dbReference type="Proteomes" id="UP000029096"/>
    </source>
</evidence>
<dbReference type="InterPro" id="IPR023214">
    <property type="entry name" value="HAD_sf"/>
</dbReference>
<dbReference type="Gene3D" id="3.30.1240.20">
    <property type="match status" value="1"/>
</dbReference>
<dbReference type="EMBL" id="JGYP01000002">
    <property type="protein sequence ID" value="KFI45451.1"/>
    <property type="molecule type" value="Genomic_DNA"/>
</dbReference>
<comment type="caution">
    <text evidence="1">The sequence shown here is derived from an EMBL/GenBank/DDBJ whole genome shotgun (WGS) entry which is preliminary data.</text>
</comment>
<reference evidence="1 2" key="1">
    <citation type="submission" date="2014-03" db="EMBL/GenBank/DDBJ databases">
        <title>Genomics of Bifidobacteria.</title>
        <authorList>
            <person name="Ventura M."/>
            <person name="Milani C."/>
            <person name="Lugli G.A."/>
        </authorList>
    </citation>
    <scope>NUCLEOTIDE SEQUENCE [LARGE SCALE GENOMIC DNA]</scope>
    <source>
        <strain evidence="1 2">DSM 22767</strain>
    </source>
</reference>
<dbReference type="InterPro" id="IPR043169">
    <property type="entry name" value="PMM_cap"/>
</dbReference>
<dbReference type="Gene3D" id="3.40.50.1000">
    <property type="entry name" value="HAD superfamily/HAD-like"/>
    <property type="match status" value="1"/>
</dbReference>
<dbReference type="InterPro" id="IPR036412">
    <property type="entry name" value="HAD-like_sf"/>
</dbReference>
<dbReference type="NCBIfam" id="TIGR01484">
    <property type="entry name" value="HAD-SF-IIB"/>
    <property type="match status" value="1"/>
</dbReference>
<keyword evidence="2" id="KW-1185">Reference proteome</keyword>
<dbReference type="STRING" id="1437606.BBOH_1140"/>
<organism evidence="1 2">
    <name type="scientific">Bifidobacterium bohemicum DSM 22767</name>
    <dbReference type="NCBI Taxonomy" id="1437606"/>
    <lineage>
        <taxon>Bacteria</taxon>
        <taxon>Bacillati</taxon>
        <taxon>Actinomycetota</taxon>
        <taxon>Actinomycetes</taxon>
        <taxon>Bifidobacteriales</taxon>
        <taxon>Bifidobacteriaceae</taxon>
        <taxon>Bifidobacterium</taxon>
    </lineage>
</organism>
<dbReference type="Proteomes" id="UP000029096">
    <property type="component" value="Unassembled WGS sequence"/>
</dbReference>
<evidence type="ECO:0000313" key="1">
    <source>
        <dbReference type="EMBL" id="KFI45451.1"/>
    </source>
</evidence>
<name>A0A086ZG01_9BIFI</name>
<accession>A0A086ZG01</accession>
<dbReference type="Pfam" id="PF08282">
    <property type="entry name" value="Hydrolase_3"/>
    <property type="match status" value="1"/>
</dbReference>
<dbReference type="GO" id="GO:0000287">
    <property type="term" value="F:magnesium ion binding"/>
    <property type="evidence" value="ECO:0007669"/>
    <property type="project" value="TreeGrafter"/>
</dbReference>
<dbReference type="PANTHER" id="PTHR10000">
    <property type="entry name" value="PHOSPHOSERINE PHOSPHATASE"/>
    <property type="match status" value="1"/>
</dbReference>
<dbReference type="SUPFAM" id="SSF56784">
    <property type="entry name" value="HAD-like"/>
    <property type="match status" value="1"/>
</dbReference>
<dbReference type="GO" id="GO:0005829">
    <property type="term" value="C:cytosol"/>
    <property type="evidence" value="ECO:0007669"/>
    <property type="project" value="TreeGrafter"/>
</dbReference>
<protein>
    <submittedName>
        <fullName evidence="1">Phosphomannomutase</fullName>
    </submittedName>
</protein>
<gene>
    <name evidence="1" type="ORF">BBOH_1140</name>
</gene>
<dbReference type="RefSeq" id="WP_052118151.1">
    <property type="nucleotide sequence ID" value="NZ_JDUS01000005.1"/>
</dbReference>
<dbReference type="AlphaFoldDB" id="A0A086ZG01"/>
<dbReference type="InterPro" id="IPR006379">
    <property type="entry name" value="HAD-SF_hydro_IIB"/>
</dbReference>